<gene>
    <name evidence="1" type="ORF">SAMN02745136_02205</name>
</gene>
<organism evidence="1 2">
    <name type="scientific">Anaerocolumna jejuensis DSM 15929</name>
    <dbReference type="NCBI Taxonomy" id="1121322"/>
    <lineage>
        <taxon>Bacteria</taxon>
        <taxon>Bacillati</taxon>
        <taxon>Bacillota</taxon>
        <taxon>Clostridia</taxon>
        <taxon>Lachnospirales</taxon>
        <taxon>Lachnospiraceae</taxon>
        <taxon>Anaerocolumna</taxon>
    </lineage>
</organism>
<reference evidence="1 2" key="1">
    <citation type="submission" date="2016-11" db="EMBL/GenBank/DDBJ databases">
        <authorList>
            <person name="Jaros S."/>
            <person name="Januszkiewicz K."/>
            <person name="Wedrychowicz H."/>
        </authorList>
    </citation>
    <scope>NUCLEOTIDE SEQUENCE [LARGE SCALE GENOMIC DNA]</scope>
    <source>
        <strain evidence="1 2">DSM 15929</strain>
    </source>
</reference>
<accession>A0A1M6RAD7</accession>
<protein>
    <submittedName>
        <fullName evidence="1">Uncharacterized protein</fullName>
    </submittedName>
</protein>
<dbReference type="AlphaFoldDB" id="A0A1M6RAD7"/>
<name>A0A1M6RAD7_9FIRM</name>
<evidence type="ECO:0000313" key="2">
    <source>
        <dbReference type="Proteomes" id="UP000184386"/>
    </source>
</evidence>
<keyword evidence="2" id="KW-1185">Reference proteome</keyword>
<evidence type="ECO:0000313" key="1">
    <source>
        <dbReference type="EMBL" id="SHK29424.1"/>
    </source>
</evidence>
<sequence length="75" mass="8531">MTLKLQETQLGKTAQLFERSEFCAVLTVSCVFCSFSGIKVLEERTPNQFPSPARQYLSSCLSINWIHMLLAIDFI</sequence>
<dbReference type="STRING" id="1121322.SAMN02745136_02205"/>
<dbReference type="EMBL" id="FRAC01000010">
    <property type="protein sequence ID" value="SHK29424.1"/>
    <property type="molecule type" value="Genomic_DNA"/>
</dbReference>
<proteinExistence type="predicted"/>
<dbReference type="Proteomes" id="UP000184386">
    <property type="component" value="Unassembled WGS sequence"/>
</dbReference>